<evidence type="ECO:0000313" key="2">
    <source>
        <dbReference type="Proteomes" id="UP000789901"/>
    </source>
</evidence>
<reference evidence="1 2" key="1">
    <citation type="submission" date="2021-06" db="EMBL/GenBank/DDBJ databases">
        <authorList>
            <person name="Kallberg Y."/>
            <person name="Tangrot J."/>
            <person name="Rosling A."/>
        </authorList>
    </citation>
    <scope>NUCLEOTIDE SEQUENCE [LARGE SCALE GENOMIC DNA]</scope>
    <source>
        <strain evidence="1 2">120-4 pot B 10/14</strain>
    </source>
</reference>
<evidence type="ECO:0000313" key="1">
    <source>
        <dbReference type="EMBL" id="CAG8593617.1"/>
    </source>
</evidence>
<organism evidence="1 2">
    <name type="scientific">Gigaspora margarita</name>
    <dbReference type="NCBI Taxonomy" id="4874"/>
    <lineage>
        <taxon>Eukaryota</taxon>
        <taxon>Fungi</taxon>
        <taxon>Fungi incertae sedis</taxon>
        <taxon>Mucoromycota</taxon>
        <taxon>Glomeromycotina</taxon>
        <taxon>Glomeromycetes</taxon>
        <taxon>Diversisporales</taxon>
        <taxon>Gigasporaceae</taxon>
        <taxon>Gigaspora</taxon>
    </lineage>
</organism>
<accession>A0ABN7UJW7</accession>
<sequence>MDLLQKIIEAQQIFVKRLKAQDNNQKAITKKVKIIHSGSDNEVQESGRASLLLSNKDMISLLQNNTTNKVDNE</sequence>
<keyword evidence="2" id="KW-1185">Reference proteome</keyword>
<dbReference type="EMBL" id="CAJVQB010002979">
    <property type="protein sequence ID" value="CAG8593617.1"/>
    <property type="molecule type" value="Genomic_DNA"/>
</dbReference>
<name>A0ABN7UJW7_GIGMA</name>
<feature type="non-terminal residue" evidence="1">
    <location>
        <position position="73"/>
    </location>
</feature>
<gene>
    <name evidence="1" type="ORF">GMARGA_LOCUS6530</name>
</gene>
<comment type="caution">
    <text evidence="1">The sequence shown here is derived from an EMBL/GenBank/DDBJ whole genome shotgun (WGS) entry which is preliminary data.</text>
</comment>
<protein>
    <submittedName>
        <fullName evidence="1">25753_t:CDS:1</fullName>
    </submittedName>
</protein>
<proteinExistence type="predicted"/>
<dbReference type="Proteomes" id="UP000789901">
    <property type="component" value="Unassembled WGS sequence"/>
</dbReference>